<keyword evidence="3" id="KW-1185">Reference proteome</keyword>
<name>A0A545U5C7_9GAMM</name>
<evidence type="ECO:0000313" key="2">
    <source>
        <dbReference type="EMBL" id="TQV84671.1"/>
    </source>
</evidence>
<gene>
    <name evidence="2" type="ORF">FKG94_03875</name>
</gene>
<proteinExistence type="predicted"/>
<dbReference type="AlphaFoldDB" id="A0A545U5C7"/>
<dbReference type="InterPro" id="IPR050483">
    <property type="entry name" value="CoA-transferase_III_domain"/>
</dbReference>
<reference evidence="2 3" key="1">
    <citation type="submission" date="2019-06" db="EMBL/GenBank/DDBJ databases">
        <title>Whole genome sequence for Cellvibrionaceae sp. R142.</title>
        <authorList>
            <person name="Wang G."/>
        </authorList>
    </citation>
    <scope>NUCLEOTIDE SEQUENCE [LARGE SCALE GENOMIC DNA]</scope>
    <source>
        <strain evidence="2 3">R142</strain>
    </source>
</reference>
<comment type="caution">
    <text evidence="2">The sequence shown here is derived from an EMBL/GenBank/DDBJ whole genome shotgun (WGS) entry which is preliminary data.</text>
</comment>
<dbReference type="InterPro" id="IPR003673">
    <property type="entry name" value="CoA-Trfase_fam_III"/>
</dbReference>
<dbReference type="PANTHER" id="PTHR48207:SF3">
    <property type="entry name" value="SUCCINATE--HYDROXYMETHYLGLUTARATE COA-TRANSFERASE"/>
    <property type="match status" value="1"/>
</dbReference>
<keyword evidence="1 2" id="KW-0808">Transferase</keyword>
<sequence>MQAKKNPETTPSTPNTPLAGFRVLDMSRVLAGPWTGQILADLGAEVIKVERPQTGDDTRQWGPPFLDNQHGDDTESAYYLAANRGKKSITIDITQPEGQALIRQLAGKVDVLVENFKVGGLEKYGLDYPSLQPLNPQLVYCSITGFGQTGPYARRPGYDFLIQAMGGLMSITGQPDGSPGAEPVKVGVAITDLVTGLYAAIAIQGALLERVQSGLGQHIDLALLDTSAAILANQATNYLVGHQVPRRLGNAHPNIVPYQAFATADGHIIIAVGNDKQFANLCRLLGIPELATDPRANTNPQRVKHREFVIEQLAPAMQQHTSEALLSACEQADVPCGPINTIEQTFDDPSILARGMRLSLQHPHNDDLQLPGNPIKMSRNQLVQNHPPPLLGQHTREVLRTLLDCDAETLQKLADKQVI</sequence>
<dbReference type="EMBL" id="VHSG01000005">
    <property type="protein sequence ID" value="TQV84671.1"/>
    <property type="molecule type" value="Genomic_DNA"/>
</dbReference>
<dbReference type="Gene3D" id="3.40.50.10540">
    <property type="entry name" value="Crotonobetainyl-coa:carnitine coa-transferase, domain 1"/>
    <property type="match status" value="1"/>
</dbReference>
<evidence type="ECO:0000313" key="3">
    <source>
        <dbReference type="Proteomes" id="UP000319732"/>
    </source>
</evidence>
<dbReference type="InterPro" id="IPR044855">
    <property type="entry name" value="CoA-Trfase_III_dom3_sf"/>
</dbReference>
<accession>A0A545U5C7</accession>
<dbReference type="InterPro" id="IPR023606">
    <property type="entry name" value="CoA-Trfase_III_dom_1_sf"/>
</dbReference>
<organism evidence="2 3">
    <name type="scientific">Exilibacterium tricleocarpae</name>
    <dbReference type="NCBI Taxonomy" id="2591008"/>
    <lineage>
        <taxon>Bacteria</taxon>
        <taxon>Pseudomonadati</taxon>
        <taxon>Pseudomonadota</taxon>
        <taxon>Gammaproteobacteria</taxon>
        <taxon>Cellvibrionales</taxon>
        <taxon>Cellvibrionaceae</taxon>
        <taxon>Exilibacterium</taxon>
    </lineage>
</organism>
<dbReference type="PANTHER" id="PTHR48207">
    <property type="entry name" value="SUCCINATE--HYDROXYMETHYLGLUTARATE COA-TRANSFERASE"/>
    <property type="match status" value="1"/>
</dbReference>
<dbReference type="Pfam" id="PF02515">
    <property type="entry name" value="CoA_transf_3"/>
    <property type="match status" value="1"/>
</dbReference>
<dbReference type="RefSeq" id="WP_142902877.1">
    <property type="nucleotide sequence ID" value="NZ_ML660088.1"/>
</dbReference>
<evidence type="ECO:0000256" key="1">
    <source>
        <dbReference type="ARBA" id="ARBA00022679"/>
    </source>
</evidence>
<dbReference type="SUPFAM" id="SSF89796">
    <property type="entry name" value="CoA-transferase family III (CaiB/BaiF)"/>
    <property type="match status" value="1"/>
</dbReference>
<dbReference type="GO" id="GO:0008410">
    <property type="term" value="F:CoA-transferase activity"/>
    <property type="evidence" value="ECO:0007669"/>
    <property type="project" value="TreeGrafter"/>
</dbReference>
<dbReference type="OrthoDB" id="9058532at2"/>
<dbReference type="Proteomes" id="UP000319732">
    <property type="component" value="Unassembled WGS sequence"/>
</dbReference>
<protein>
    <submittedName>
        <fullName evidence="2">CoA transferase</fullName>
    </submittedName>
</protein>
<dbReference type="Gene3D" id="3.30.1540.10">
    <property type="entry name" value="formyl-coa transferase, domain 3"/>
    <property type="match status" value="1"/>
</dbReference>